<organism evidence="1">
    <name type="scientific">Oryza punctata</name>
    <name type="common">Red rice</name>
    <dbReference type="NCBI Taxonomy" id="4537"/>
    <lineage>
        <taxon>Eukaryota</taxon>
        <taxon>Viridiplantae</taxon>
        <taxon>Streptophyta</taxon>
        <taxon>Embryophyta</taxon>
        <taxon>Tracheophyta</taxon>
        <taxon>Spermatophyta</taxon>
        <taxon>Magnoliopsida</taxon>
        <taxon>Liliopsida</taxon>
        <taxon>Poales</taxon>
        <taxon>Poaceae</taxon>
        <taxon>BOP clade</taxon>
        <taxon>Oryzoideae</taxon>
        <taxon>Oryzeae</taxon>
        <taxon>Oryzinae</taxon>
        <taxon>Oryza</taxon>
    </lineage>
</organism>
<dbReference type="AlphaFoldDB" id="A0A0E0L3X3"/>
<keyword evidence="2" id="KW-1185">Reference proteome</keyword>
<dbReference type="STRING" id="4537.A0A0E0L3X3"/>
<dbReference type="HOGENOM" id="CLU_2675364_0_0_1"/>
<dbReference type="Proteomes" id="UP000026962">
    <property type="component" value="Chromosome 5"/>
</dbReference>
<proteinExistence type="predicted"/>
<name>A0A0E0L3X3_ORYPU</name>
<protein>
    <submittedName>
        <fullName evidence="1">Uncharacterized protein</fullName>
    </submittedName>
</protein>
<accession>A0A0E0L3X3</accession>
<reference evidence="1" key="2">
    <citation type="submission" date="2018-05" db="EMBL/GenBank/DDBJ databases">
        <title>OpunRS2 (Oryza punctata Reference Sequence Version 2).</title>
        <authorList>
            <person name="Zhang J."/>
            <person name="Kudrna D."/>
            <person name="Lee S."/>
            <person name="Talag J."/>
            <person name="Welchert J."/>
            <person name="Wing R.A."/>
        </authorList>
    </citation>
    <scope>NUCLEOTIDE SEQUENCE [LARGE SCALE GENOMIC DNA]</scope>
</reference>
<sequence length="75" mass="8529">MASKERDVGRLVPLERLDNMKWMEKECYLAVVNHLVSAGNPDARFIVGVMLVFLHQDMEQGLLFLDKAAIAATRR</sequence>
<dbReference type="EnsemblPlants" id="OPUNC05G18220.1">
    <property type="protein sequence ID" value="OPUNC05G18220.1"/>
    <property type="gene ID" value="OPUNC05G18220"/>
</dbReference>
<reference evidence="1" key="1">
    <citation type="submission" date="2015-04" db="UniProtKB">
        <authorList>
            <consortium name="EnsemblPlants"/>
        </authorList>
    </citation>
    <scope>IDENTIFICATION</scope>
</reference>
<dbReference type="Gramene" id="OPUNC05G18220.1">
    <property type="protein sequence ID" value="OPUNC05G18220.1"/>
    <property type="gene ID" value="OPUNC05G18220"/>
</dbReference>
<evidence type="ECO:0000313" key="1">
    <source>
        <dbReference type="EnsemblPlants" id="OPUNC05G18220.1"/>
    </source>
</evidence>
<evidence type="ECO:0000313" key="2">
    <source>
        <dbReference type="Proteomes" id="UP000026962"/>
    </source>
</evidence>